<sequence length="264" mass="29030">MLTWFSVQTPTLADALLTSHWSDRFVEHLFIGPMWPATLLAMFVWAFVLISLLGFFTPDFGFGGPDINVDTGVDIDPGVEVDAGLNTDASVDPGHDVHGDFLGGFAAATLKAVHLDRVPLLIWLAVFSLLFWVVTYVMWFEFDSRRYAPIWLPSVLLAIRNGVIAVVLTRFLTSPLHRLLVPPTHYHRETLVGGTASVETRQVDGSFGRARYATNAAPLLINIRTAGEVIPKGSRVKLLAYDPGKKVYLVEQDAPVITTATSPD</sequence>
<keyword evidence="1" id="KW-0812">Transmembrane</keyword>
<keyword evidence="1" id="KW-1133">Transmembrane helix</keyword>
<name>A0A5C6AXN8_9BACT</name>
<feature type="transmembrane region" description="Helical" evidence="1">
    <location>
        <begin position="151"/>
        <end position="172"/>
    </location>
</feature>
<protein>
    <submittedName>
        <fullName evidence="2">Uncharacterized protein</fullName>
    </submittedName>
</protein>
<accession>A0A5C6AXN8</accession>
<dbReference type="Proteomes" id="UP000316213">
    <property type="component" value="Unassembled WGS sequence"/>
</dbReference>
<comment type="caution">
    <text evidence="2">The sequence shown here is derived from an EMBL/GenBank/DDBJ whole genome shotgun (WGS) entry which is preliminary data.</text>
</comment>
<gene>
    <name evidence="2" type="ORF">Pla100_08750</name>
</gene>
<keyword evidence="1" id="KW-0472">Membrane</keyword>
<dbReference type="EMBL" id="SJPM01000001">
    <property type="protein sequence ID" value="TWU03939.1"/>
    <property type="molecule type" value="Genomic_DNA"/>
</dbReference>
<organism evidence="2 3">
    <name type="scientific">Neorhodopirellula pilleata</name>
    <dbReference type="NCBI Taxonomy" id="2714738"/>
    <lineage>
        <taxon>Bacteria</taxon>
        <taxon>Pseudomonadati</taxon>
        <taxon>Planctomycetota</taxon>
        <taxon>Planctomycetia</taxon>
        <taxon>Pirellulales</taxon>
        <taxon>Pirellulaceae</taxon>
        <taxon>Neorhodopirellula</taxon>
    </lineage>
</organism>
<keyword evidence="3" id="KW-1185">Reference proteome</keyword>
<dbReference type="RefSeq" id="WP_231602687.1">
    <property type="nucleotide sequence ID" value="NZ_SJPM01000001.1"/>
</dbReference>
<evidence type="ECO:0000313" key="3">
    <source>
        <dbReference type="Proteomes" id="UP000316213"/>
    </source>
</evidence>
<evidence type="ECO:0000313" key="2">
    <source>
        <dbReference type="EMBL" id="TWU03939.1"/>
    </source>
</evidence>
<dbReference type="AlphaFoldDB" id="A0A5C6AXN8"/>
<evidence type="ECO:0000256" key="1">
    <source>
        <dbReference type="SAM" id="Phobius"/>
    </source>
</evidence>
<feature type="transmembrane region" description="Helical" evidence="1">
    <location>
        <begin position="120"/>
        <end position="139"/>
    </location>
</feature>
<feature type="transmembrane region" description="Helical" evidence="1">
    <location>
        <begin position="34"/>
        <end position="56"/>
    </location>
</feature>
<reference evidence="2 3" key="1">
    <citation type="submission" date="2019-02" db="EMBL/GenBank/DDBJ databases">
        <title>Deep-cultivation of Planctomycetes and their phenomic and genomic characterization uncovers novel biology.</title>
        <authorList>
            <person name="Wiegand S."/>
            <person name="Jogler M."/>
            <person name="Boedeker C."/>
            <person name="Pinto D."/>
            <person name="Vollmers J."/>
            <person name="Rivas-Marin E."/>
            <person name="Kohn T."/>
            <person name="Peeters S.H."/>
            <person name="Heuer A."/>
            <person name="Rast P."/>
            <person name="Oberbeckmann S."/>
            <person name="Bunk B."/>
            <person name="Jeske O."/>
            <person name="Meyerdierks A."/>
            <person name="Storesund J.E."/>
            <person name="Kallscheuer N."/>
            <person name="Luecker S."/>
            <person name="Lage O.M."/>
            <person name="Pohl T."/>
            <person name="Merkel B.J."/>
            <person name="Hornburger P."/>
            <person name="Mueller R.-W."/>
            <person name="Bruemmer F."/>
            <person name="Labrenz M."/>
            <person name="Spormann A.M."/>
            <person name="Op Den Camp H."/>
            <person name="Overmann J."/>
            <person name="Amann R."/>
            <person name="Jetten M.S.M."/>
            <person name="Mascher T."/>
            <person name="Medema M.H."/>
            <person name="Devos D.P."/>
            <person name="Kaster A.-K."/>
            <person name="Ovreas L."/>
            <person name="Rohde M."/>
            <person name="Galperin M.Y."/>
            <person name="Jogler C."/>
        </authorList>
    </citation>
    <scope>NUCLEOTIDE SEQUENCE [LARGE SCALE GENOMIC DNA]</scope>
    <source>
        <strain evidence="2 3">Pla100</strain>
    </source>
</reference>
<proteinExistence type="predicted"/>